<feature type="transmembrane region" description="Helical" evidence="1">
    <location>
        <begin position="60"/>
        <end position="80"/>
    </location>
</feature>
<dbReference type="Proteomes" id="UP000531840">
    <property type="component" value="Unassembled WGS sequence"/>
</dbReference>
<accession>A0ABX2T412</accession>
<evidence type="ECO:0000313" key="3">
    <source>
        <dbReference type="Proteomes" id="UP000531840"/>
    </source>
</evidence>
<feature type="transmembrane region" description="Helical" evidence="1">
    <location>
        <begin position="12"/>
        <end position="33"/>
    </location>
</feature>
<dbReference type="RefSeq" id="WP_179941525.1">
    <property type="nucleotide sequence ID" value="NZ_JACBYF010000011.1"/>
</dbReference>
<protein>
    <submittedName>
        <fullName evidence="2">Uncharacterized protein</fullName>
    </submittedName>
</protein>
<evidence type="ECO:0000256" key="1">
    <source>
        <dbReference type="SAM" id="Phobius"/>
    </source>
</evidence>
<keyword evidence="1" id="KW-0472">Membrane</keyword>
<keyword evidence="3" id="KW-1185">Reference proteome</keyword>
<sequence length="84" mass="9627">MDNIFEYLKAHYQWVLIGFGLLEIIGSILRWNWILQPSGKMKNSFICSAIIDKWGENGLVAINILLGILIIICGVILLIFDTRY</sequence>
<organism evidence="2 3">
    <name type="scientific">Gemelliphila palaticanis</name>
    <dbReference type="NCBI Taxonomy" id="81950"/>
    <lineage>
        <taxon>Bacteria</taxon>
        <taxon>Bacillati</taxon>
        <taxon>Bacillota</taxon>
        <taxon>Bacilli</taxon>
        <taxon>Bacillales</taxon>
        <taxon>Gemellaceae</taxon>
        <taxon>Gemelliphila</taxon>
    </lineage>
</organism>
<dbReference type="InterPro" id="IPR029087">
    <property type="entry name" value="Imm17"/>
</dbReference>
<proteinExistence type="predicted"/>
<comment type="caution">
    <text evidence="2">The sequence shown here is derived from an EMBL/GenBank/DDBJ whole genome shotgun (WGS) entry which is preliminary data.</text>
</comment>
<keyword evidence="1" id="KW-1133">Transmembrane helix</keyword>
<name>A0ABX2T412_9BACL</name>
<dbReference type="Pfam" id="PF15562">
    <property type="entry name" value="Imm17"/>
    <property type="match status" value="1"/>
</dbReference>
<dbReference type="EMBL" id="JACBYF010000011">
    <property type="protein sequence ID" value="NYS47741.1"/>
    <property type="molecule type" value="Genomic_DNA"/>
</dbReference>
<keyword evidence="1" id="KW-0812">Transmembrane</keyword>
<gene>
    <name evidence="2" type="ORF">HZY85_05980</name>
</gene>
<evidence type="ECO:0000313" key="2">
    <source>
        <dbReference type="EMBL" id="NYS47741.1"/>
    </source>
</evidence>
<reference evidence="2 3" key="1">
    <citation type="submission" date="2020-07" db="EMBL/GenBank/DDBJ databases">
        <title>MOT database genomes.</title>
        <authorList>
            <person name="Joseph S."/>
            <person name="Aduse-Opoku J."/>
            <person name="Hashim A."/>
            <person name="Wade W."/>
            <person name="Curtis M."/>
        </authorList>
    </citation>
    <scope>NUCLEOTIDE SEQUENCE [LARGE SCALE GENOMIC DNA]</scope>
    <source>
        <strain evidence="2 3">CIP 106318</strain>
    </source>
</reference>